<accession>A0A164NA61</accession>
<evidence type="ECO:0008006" key="4">
    <source>
        <dbReference type="Google" id="ProtNLM"/>
    </source>
</evidence>
<sequence>MISLTTRPSDNTIRTKLSSSLDPARAEPSTSSVITRINGDDLDLQSEGSSDGSKPSPRLPWELFTNILEGLVTPFGAGQRLDPALFVLARTCQALQVEAERVIYRNVVFQSMTEEAYSLNQMLHSRAAEYVETLSITDFGLHKRGMSLTDDRVPSSFSFNLPFHRMTRLRSLTALFLDLYQDDEREETRFFRQLDQALIPDVLHQFWTLTVTDPQDLQFIRRQNQLRRLTINKIPDQYLPDPSLLPKLEDLELSRKEFDQSLQLLQTRALRAVSLTFQYAHLNLNFDGKSLTFLEMKFDSVTPSDWILLLNLRAIDCPNIICLVLELDTGVGEEPLPLVDGYENEDWYSPVIKALEPWGQMQGLHLKAVTKTPSEYLISEFKTTYRVPYLRNVLLQVSNEIGPDEIYELCRISDHSWEVVKLERSDIFSWMDSWRSFAMKAPLVLRD</sequence>
<name>A0A164NA61_9AGAM</name>
<dbReference type="EMBL" id="KV419448">
    <property type="protein sequence ID" value="KZS87504.1"/>
    <property type="molecule type" value="Genomic_DNA"/>
</dbReference>
<evidence type="ECO:0000313" key="2">
    <source>
        <dbReference type="EMBL" id="KZS87504.1"/>
    </source>
</evidence>
<gene>
    <name evidence="2" type="ORF">SISNIDRAFT_470869</name>
</gene>
<protein>
    <recommendedName>
        <fullName evidence="4">F-box domain-containing protein</fullName>
    </recommendedName>
</protein>
<dbReference type="Proteomes" id="UP000076722">
    <property type="component" value="Unassembled WGS sequence"/>
</dbReference>
<reference evidence="2 3" key="1">
    <citation type="journal article" date="2016" name="Mol. Biol. Evol.">
        <title>Comparative Genomics of Early-Diverging Mushroom-Forming Fungi Provides Insights into the Origins of Lignocellulose Decay Capabilities.</title>
        <authorList>
            <person name="Nagy L.G."/>
            <person name="Riley R."/>
            <person name="Tritt A."/>
            <person name="Adam C."/>
            <person name="Daum C."/>
            <person name="Floudas D."/>
            <person name="Sun H."/>
            <person name="Yadav J.S."/>
            <person name="Pangilinan J."/>
            <person name="Larsson K.H."/>
            <person name="Matsuura K."/>
            <person name="Barry K."/>
            <person name="Labutti K."/>
            <person name="Kuo R."/>
            <person name="Ohm R.A."/>
            <person name="Bhattacharya S.S."/>
            <person name="Shirouzu T."/>
            <person name="Yoshinaga Y."/>
            <person name="Martin F.M."/>
            <person name="Grigoriev I.V."/>
            <person name="Hibbett D.S."/>
        </authorList>
    </citation>
    <scope>NUCLEOTIDE SEQUENCE [LARGE SCALE GENOMIC DNA]</scope>
    <source>
        <strain evidence="2 3">HHB9708</strain>
    </source>
</reference>
<feature type="compositionally biased region" description="Polar residues" evidence="1">
    <location>
        <begin position="1"/>
        <end position="21"/>
    </location>
</feature>
<evidence type="ECO:0000313" key="3">
    <source>
        <dbReference type="Proteomes" id="UP000076722"/>
    </source>
</evidence>
<organism evidence="2 3">
    <name type="scientific">Sistotremastrum niveocremeum HHB9708</name>
    <dbReference type="NCBI Taxonomy" id="1314777"/>
    <lineage>
        <taxon>Eukaryota</taxon>
        <taxon>Fungi</taxon>
        <taxon>Dikarya</taxon>
        <taxon>Basidiomycota</taxon>
        <taxon>Agaricomycotina</taxon>
        <taxon>Agaricomycetes</taxon>
        <taxon>Sistotremastrales</taxon>
        <taxon>Sistotremastraceae</taxon>
        <taxon>Sertulicium</taxon>
        <taxon>Sertulicium niveocremeum</taxon>
    </lineage>
</organism>
<keyword evidence="3" id="KW-1185">Reference proteome</keyword>
<evidence type="ECO:0000256" key="1">
    <source>
        <dbReference type="SAM" id="MobiDB-lite"/>
    </source>
</evidence>
<feature type="region of interest" description="Disordered" evidence="1">
    <location>
        <begin position="1"/>
        <end position="57"/>
    </location>
</feature>
<dbReference type="AlphaFoldDB" id="A0A164NA61"/>
<proteinExistence type="predicted"/>